<dbReference type="InterPro" id="IPR008258">
    <property type="entry name" value="Transglycosylase_SLT_dom_1"/>
</dbReference>
<dbReference type="InterPro" id="IPR006597">
    <property type="entry name" value="Sel1-like"/>
</dbReference>
<dbReference type="InterPro" id="IPR023346">
    <property type="entry name" value="Lysozyme-like_dom_sf"/>
</dbReference>
<evidence type="ECO:0000256" key="2">
    <source>
        <dbReference type="SAM" id="SignalP"/>
    </source>
</evidence>
<dbReference type="Proteomes" id="UP000247780">
    <property type="component" value="Unassembled WGS sequence"/>
</dbReference>
<feature type="chain" id="PRO_5045186523" evidence="2">
    <location>
        <begin position="25"/>
        <end position="300"/>
    </location>
</feature>
<feature type="signal peptide" evidence="2">
    <location>
        <begin position="1"/>
        <end position="24"/>
    </location>
</feature>
<dbReference type="SUPFAM" id="SSF53955">
    <property type="entry name" value="Lysozyme-like"/>
    <property type="match status" value="1"/>
</dbReference>
<dbReference type="CDD" id="cd00254">
    <property type="entry name" value="LT-like"/>
    <property type="match status" value="1"/>
</dbReference>
<gene>
    <name evidence="4" type="ORF">C8R14_13013</name>
</gene>
<protein>
    <submittedName>
        <fullName evidence="4">Sel1 repeat-containing protein</fullName>
    </submittedName>
</protein>
<comment type="caution">
    <text evidence="4">The sequence shown here is derived from an EMBL/GenBank/DDBJ whole genome shotgun (WGS) entry which is preliminary data.</text>
</comment>
<dbReference type="Gene3D" id="1.10.530.10">
    <property type="match status" value="1"/>
</dbReference>
<dbReference type="Gene3D" id="1.25.40.10">
    <property type="entry name" value="Tetratricopeptide repeat domain"/>
    <property type="match status" value="1"/>
</dbReference>
<reference evidence="4 5" key="1">
    <citation type="submission" date="2018-04" db="EMBL/GenBank/DDBJ databases">
        <title>Active sludge and wastewater microbial communities from Klosterneuburg, Austria.</title>
        <authorList>
            <person name="Wagner M."/>
        </authorList>
    </citation>
    <scope>NUCLEOTIDE SEQUENCE [LARGE SCALE GENOMIC DNA]</scope>
    <source>
        <strain evidence="4 5">Nm 57</strain>
    </source>
</reference>
<dbReference type="PANTHER" id="PTHR37423">
    <property type="entry name" value="SOLUBLE LYTIC MUREIN TRANSGLYCOSYLASE-RELATED"/>
    <property type="match status" value="1"/>
</dbReference>
<evidence type="ECO:0000313" key="5">
    <source>
        <dbReference type="Proteomes" id="UP000247780"/>
    </source>
</evidence>
<dbReference type="Pfam" id="PF08238">
    <property type="entry name" value="Sel1"/>
    <property type="match status" value="2"/>
</dbReference>
<dbReference type="Pfam" id="PF01464">
    <property type="entry name" value="SLT"/>
    <property type="match status" value="1"/>
</dbReference>
<evidence type="ECO:0000259" key="3">
    <source>
        <dbReference type="Pfam" id="PF01464"/>
    </source>
</evidence>
<dbReference type="RefSeq" id="WP_011633756.1">
    <property type="nucleotide sequence ID" value="NZ_QICQ01000030.1"/>
</dbReference>
<dbReference type="PANTHER" id="PTHR37423:SF2">
    <property type="entry name" value="MEMBRANE-BOUND LYTIC MUREIN TRANSGLYCOSYLASE C"/>
    <property type="match status" value="1"/>
</dbReference>
<evidence type="ECO:0000256" key="1">
    <source>
        <dbReference type="ARBA" id="ARBA00007734"/>
    </source>
</evidence>
<keyword evidence="2" id="KW-0732">Signal</keyword>
<dbReference type="EMBL" id="QICQ01000030">
    <property type="protein sequence ID" value="PXV77262.1"/>
    <property type="molecule type" value="Genomic_DNA"/>
</dbReference>
<sequence length="300" mass="33219">MHIFQKWRWVVLSFLALHAAVTYSSEPVPRGIPGNVANNIEILVLQARQYEHGEGVPQDRKKAVELYCQAARLGSAEGQYALGWMYANGRGVERNDSIAASLFEMAAARGHTYAQKMLQFMPVPANPKIQLPDCLNKNIYARAKATPNKYYVNQSVSVLVEKLAPQYEIDPGLVLAVISVESGFNVQAVSPRNAQGLMQLIPETAERFQVKDAFDAEDNIKGGMAYLRWLLAFFKGDVALVAAAYNAGEGAVEKYRGIPPYPETVKYVNKILSRYNKTTHPYQPGVVSRASFIFTSVAAE</sequence>
<dbReference type="SUPFAM" id="SSF81901">
    <property type="entry name" value="HCP-like"/>
    <property type="match status" value="1"/>
</dbReference>
<evidence type="ECO:0000313" key="4">
    <source>
        <dbReference type="EMBL" id="PXV77262.1"/>
    </source>
</evidence>
<name>A0ABX5M4I4_9PROT</name>
<dbReference type="SMART" id="SM00671">
    <property type="entry name" value="SEL1"/>
    <property type="match status" value="2"/>
</dbReference>
<organism evidence="4 5">
    <name type="scientific">Nitrosomonas eutropha</name>
    <dbReference type="NCBI Taxonomy" id="916"/>
    <lineage>
        <taxon>Bacteria</taxon>
        <taxon>Pseudomonadati</taxon>
        <taxon>Pseudomonadota</taxon>
        <taxon>Betaproteobacteria</taxon>
        <taxon>Nitrosomonadales</taxon>
        <taxon>Nitrosomonadaceae</taxon>
        <taxon>Nitrosomonas</taxon>
    </lineage>
</organism>
<feature type="domain" description="Transglycosylase SLT" evidence="3">
    <location>
        <begin position="160"/>
        <end position="257"/>
    </location>
</feature>
<proteinExistence type="inferred from homology"/>
<dbReference type="InterPro" id="IPR011990">
    <property type="entry name" value="TPR-like_helical_dom_sf"/>
</dbReference>
<comment type="similarity">
    <text evidence="1">Belongs to the transglycosylase Slt family.</text>
</comment>
<keyword evidence="5" id="KW-1185">Reference proteome</keyword>
<accession>A0ABX5M4I4</accession>